<dbReference type="Proteomes" id="UP000000304">
    <property type="component" value="Chromosome 3L"/>
</dbReference>
<protein>
    <submittedName>
        <fullName evidence="2">GD14798</fullName>
    </submittedName>
</protein>
<organism evidence="2 3">
    <name type="scientific">Drosophila simulans</name>
    <name type="common">Fruit fly</name>
    <dbReference type="NCBI Taxonomy" id="7240"/>
    <lineage>
        <taxon>Eukaryota</taxon>
        <taxon>Metazoa</taxon>
        <taxon>Ecdysozoa</taxon>
        <taxon>Arthropoda</taxon>
        <taxon>Hexapoda</taxon>
        <taxon>Insecta</taxon>
        <taxon>Pterygota</taxon>
        <taxon>Neoptera</taxon>
        <taxon>Endopterygota</taxon>
        <taxon>Diptera</taxon>
        <taxon>Brachycera</taxon>
        <taxon>Muscomorpha</taxon>
        <taxon>Ephydroidea</taxon>
        <taxon>Drosophilidae</taxon>
        <taxon>Drosophila</taxon>
        <taxon>Sophophora</taxon>
    </lineage>
</organism>
<feature type="region of interest" description="Disordered" evidence="1">
    <location>
        <begin position="1"/>
        <end position="24"/>
    </location>
</feature>
<gene>
    <name evidence="2" type="primary">Dsim\GD14798</name>
    <name evidence="2" type="ORF">Dsim_GD14798</name>
</gene>
<feature type="compositionally biased region" description="Basic and acidic residues" evidence="1">
    <location>
        <begin position="1"/>
        <end position="19"/>
    </location>
</feature>
<proteinExistence type="predicted"/>
<accession>B4QQF2</accession>
<dbReference type="HOGENOM" id="CLU_2640774_0_0_1"/>
<evidence type="ECO:0000313" key="2">
    <source>
        <dbReference type="EMBL" id="EDX11058.1"/>
    </source>
</evidence>
<evidence type="ECO:0000256" key="1">
    <source>
        <dbReference type="SAM" id="MobiDB-lite"/>
    </source>
</evidence>
<evidence type="ECO:0000313" key="3">
    <source>
        <dbReference type="Proteomes" id="UP000000304"/>
    </source>
</evidence>
<dbReference type="AlphaFoldDB" id="B4QQF2"/>
<name>B4QQF2_DROSI</name>
<sequence>MRWDRIESEAQRGGAERNRKSQPNTALKQIAFTLHPHPPPRECESESQLVSVSELTTPVRLNFKPRVYEDLPPTKAM</sequence>
<dbReference type="EMBL" id="CM000363">
    <property type="protein sequence ID" value="EDX11058.1"/>
    <property type="molecule type" value="Genomic_DNA"/>
</dbReference>
<reference evidence="2 3" key="1">
    <citation type="journal article" date="2007" name="Nature">
        <title>Evolution of genes and genomes on the Drosophila phylogeny.</title>
        <authorList>
            <consortium name="Drosophila 12 Genomes Consortium"/>
            <person name="Clark A.G."/>
            <person name="Eisen M.B."/>
            <person name="Smith D.R."/>
            <person name="Bergman C.M."/>
            <person name="Oliver B."/>
            <person name="Markow T.A."/>
            <person name="Kaufman T.C."/>
            <person name="Kellis M."/>
            <person name="Gelbart W."/>
            <person name="Iyer V.N."/>
            <person name="Pollard D.A."/>
            <person name="Sackton T.B."/>
            <person name="Larracuente A.M."/>
            <person name="Singh N.D."/>
            <person name="Abad J.P."/>
            <person name="Abt D.N."/>
            <person name="Adryan B."/>
            <person name="Aguade M."/>
            <person name="Akashi H."/>
            <person name="Anderson W.W."/>
            <person name="Aquadro C.F."/>
            <person name="Ardell D.H."/>
            <person name="Arguello R."/>
            <person name="Artieri C.G."/>
            <person name="Barbash D.A."/>
            <person name="Barker D."/>
            <person name="Barsanti P."/>
            <person name="Batterham P."/>
            <person name="Batzoglou S."/>
            <person name="Begun D."/>
            <person name="Bhutkar A."/>
            <person name="Blanco E."/>
            <person name="Bosak S.A."/>
            <person name="Bradley R.K."/>
            <person name="Brand A.D."/>
            <person name="Brent M.R."/>
            <person name="Brooks A.N."/>
            <person name="Brown R.H."/>
            <person name="Butlin R.K."/>
            <person name="Caggese C."/>
            <person name="Calvi B.R."/>
            <person name="Bernardo de Carvalho A."/>
            <person name="Caspi A."/>
            <person name="Castrezana S."/>
            <person name="Celniker S.E."/>
            <person name="Chang J.L."/>
            <person name="Chapple C."/>
            <person name="Chatterji S."/>
            <person name="Chinwalla A."/>
            <person name="Civetta A."/>
            <person name="Clifton S.W."/>
            <person name="Comeron J.M."/>
            <person name="Costello J.C."/>
            <person name="Coyne J.A."/>
            <person name="Daub J."/>
            <person name="David R.G."/>
            <person name="Delcher A.L."/>
            <person name="Delehaunty K."/>
            <person name="Do C.B."/>
            <person name="Ebling H."/>
            <person name="Edwards K."/>
            <person name="Eickbush T."/>
            <person name="Evans J.D."/>
            <person name="Filipski A."/>
            <person name="Findeiss S."/>
            <person name="Freyhult E."/>
            <person name="Fulton L."/>
            <person name="Fulton R."/>
            <person name="Garcia A.C."/>
            <person name="Gardiner A."/>
            <person name="Garfield D.A."/>
            <person name="Garvin B.E."/>
            <person name="Gibson G."/>
            <person name="Gilbert D."/>
            <person name="Gnerre S."/>
            <person name="Godfrey J."/>
            <person name="Good R."/>
            <person name="Gotea V."/>
            <person name="Gravely B."/>
            <person name="Greenberg A.J."/>
            <person name="Griffiths-Jones S."/>
            <person name="Gross S."/>
            <person name="Guigo R."/>
            <person name="Gustafson E.A."/>
            <person name="Haerty W."/>
            <person name="Hahn M.W."/>
            <person name="Halligan D.L."/>
            <person name="Halpern A.L."/>
            <person name="Halter G.M."/>
            <person name="Han M.V."/>
            <person name="Heger A."/>
            <person name="Hillier L."/>
            <person name="Hinrichs A.S."/>
            <person name="Holmes I."/>
            <person name="Hoskins R.A."/>
            <person name="Hubisz M.J."/>
            <person name="Hultmark D."/>
            <person name="Huntley M.A."/>
            <person name="Jaffe D.B."/>
            <person name="Jagadeeshan S."/>
            <person name="Jeck W.R."/>
            <person name="Johnson J."/>
            <person name="Jones C.D."/>
            <person name="Jordan W.C."/>
            <person name="Karpen G.H."/>
            <person name="Kataoka E."/>
            <person name="Keightley P.D."/>
            <person name="Kheradpour P."/>
            <person name="Kirkness E.F."/>
            <person name="Koerich L.B."/>
            <person name="Kristiansen K."/>
            <person name="Kudrna D."/>
            <person name="Kulathinal R.J."/>
            <person name="Kumar S."/>
            <person name="Kwok R."/>
            <person name="Lander E."/>
            <person name="Langley C.H."/>
            <person name="Lapoint R."/>
            <person name="Lazzaro B.P."/>
            <person name="Lee S.J."/>
            <person name="Levesque L."/>
            <person name="Li R."/>
            <person name="Lin C.F."/>
            <person name="Lin M.F."/>
            <person name="Lindblad-Toh K."/>
            <person name="Llopart A."/>
            <person name="Long M."/>
            <person name="Low L."/>
            <person name="Lozovsky E."/>
            <person name="Lu J."/>
            <person name="Luo M."/>
            <person name="Machado C.A."/>
            <person name="Makalowski W."/>
            <person name="Marzo M."/>
            <person name="Matsuda M."/>
            <person name="Matzkin L."/>
            <person name="McAllister B."/>
            <person name="McBride C.S."/>
            <person name="McKernan B."/>
            <person name="McKernan K."/>
            <person name="Mendez-Lago M."/>
            <person name="Minx P."/>
            <person name="Mollenhauer M.U."/>
            <person name="Montooth K."/>
            <person name="Mount S.M."/>
            <person name="Mu X."/>
            <person name="Myers E."/>
            <person name="Negre B."/>
            <person name="Newfeld S."/>
            <person name="Nielsen R."/>
            <person name="Noor M.A."/>
            <person name="O'Grady P."/>
            <person name="Pachter L."/>
            <person name="Papaceit M."/>
            <person name="Parisi M.J."/>
            <person name="Parisi M."/>
            <person name="Parts L."/>
            <person name="Pedersen J.S."/>
            <person name="Pesole G."/>
            <person name="Phillippy A.M."/>
            <person name="Ponting C.P."/>
            <person name="Pop M."/>
            <person name="Porcelli D."/>
            <person name="Powell J.R."/>
            <person name="Prohaska S."/>
            <person name="Pruitt K."/>
            <person name="Puig M."/>
            <person name="Quesneville H."/>
            <person name="Ram K.R."/>
            <person name="Rand D."/>
            <person name="Rasmussen M.D."/>
            <person name="Reed L.K."/>
            <person name="Reenan R."/>
            <person name="Reily A."/>
            <person name="Remington K.A."/>
            <person name="Rieger T.T."/>
            <person name="Ritchie M.G."/>
            <person name="Robin C."/>
            <person name="Rogers Y.H."/>
            <person name="Rohde C."/>
            <person name="Rozas J."/>
            <person name="Rubenfield M.J."/>
            <person name="Ruiz A."/>
            <person name="Russo S."/>
            <person name="Salzberg S.L."/>
            <person name="Sanchez-Gracia A."/>
            <person name="Saranga D.J."/>
            <person name="Sato H."/>
            <person name="Schaeffer S.W."/>
            <person name="Schatz M.C."/>
            <person name="Schlenke T."/>
            <person name="Schwartz R."/>
            <person name="Segarra C."/>
            <person name="Singh R.S."/>
            <person name="Sirot L."/>
            <person name="Sirota M."/>
            <person name="Sisneros N.B."/>
            <person name="Smith C.D."/>
            <person name="Smith T.F."/>
            <person name="Spieth J."/>
            <person name="Stage D.E."/>
            <person name="Stark A."/>
            <person name="Stephan W."/>
            <person name="Strausberg R.L."/>
            <person name="Strempel S."/>
            <person name="Sturgill D."/>
            <person name="Sutton G."/>
            <person name="Sutton G.G."/>
            <person name="Tao W."/>
            <person name="Teichmann S."/>
            <person name="Tobari Y.N."/>
            <person name="Tomimura Y."/>
            <person name="Tsolas J.M."/>
            <person name="Valente V.L."/>
            <person name="Venter E."/>
            <person name="Venter J.C."/>
            <person name="Vicario S."/>
            <person name="Vieira F.G."/>
            <person name="Vilella A.J."/>
            <person name="Villasante A."/>
            <person name="Walenz B."/>
            <person name="Wang J."/>
            <person name="Wasserman M."/>
            <person name="Watts T."/>
            <person name="Wilson D."/>
            <person name="Wilson R.K."/>
            <person name="Wing R.A."/>
            <person name="Wolfner M.F."/>
            <person name="Wong A."/>
            <person name="Wong G.K."/>
            <person name="Wu C.I."/>
            <person name="Wu G."/>
            <person name="Yamamoto D."/>
            <person name="Yang H.P."/>
            <person name="Yang S.P."/>
            <person name="Yorke J.A."/>
            <person name="Yoshida K."/>
            <person name="Zdobnov E."/>
            <person name="Zhang P."/>
            <person name="Zhang Y."/>
            <person name="Zimin A.V."/>
            <person name="Baldwin J."/>
            <person name="Abdouelleil A."/>
            <person name="Abdulkadir J."/>
            <person name="Abebe A."/>
            <person name="Abera B."/>
            <person name="Abreu J."/>
            <person name="Acer S.C."/>
            <person name="Aftuck L."/>
            <person name="Alexander A."/>
            <person name="An P."/>
            <person name="Anderson E."/>
            <person name="Anderson S."/>
            <person name="Arachi H."/>
            <person name="Azer M."/>
            <person name="Bachantsang P."/>
            <person name="Barry A."/>
            <person name="Bayul T."/>
            <person name="Berlin A."/>
            <person name="Bessette D."/>
            <person name="Bloom T."/>
            <person name="Blye J."/>
            <person name="Boguslavskiy L."/>
            <person name="Bonnet C."/>
            <person name="Boukhgalter B."/>
            <person name="Bourzgui I."/>
            <person name="Brown A."/>
            <person name="Cahill P."/>
            <person name="Channer S."/>
            <person name="Cheshatsang Y."/>
            <person name="Chuda L."/>
            <person name="Citroen M."/>
            <person name="Collymore A."/>
            <person name="Cooke P."/>
            <person name="Costello M."/>
            <person name="D'Aco K."/>
            <person name="Daza R."/>
            <person name="De Haan G."/>
            <person name="DeGray S."/>
            <person name="DeMaso C."/>
            <person name="Dhargay N."/>
            <person name="Dooley K."/>
            <person name="Dooley E."/>
            <person name="Doricent M."/>
            <person name="Dorje P."/>
            <person name="Dorjee K."/>
            <person name="Dupes A."/>
            <person name="Elong R."/>
            <person name="Falk J."/>
            <person name="Farina A."/>
            <person name="Faro S."/>
            <person name="Ferguson D."/>
            <person name="Fisher S."/>
            <person name="Foley C.D."/>
            <person name="Franke A."/>
            <person name="Friedrich D."/>
            <person name="Gadbois L."/>
            <person name="Gearin G."/>
            <person name="Gearin C.R."/>
            <person name="Giannoukos G."/>
            <person name="Goode T."/>
            <person name="Graham J."/>
            <person name="Grandbois E."/>
            <person name="Grewal S."/>
            <person name="Gyaltsen K."/>
            <person name="Hafez N."/>
            <person name="Hagos B."/>
            <person name="Hall J."/>
            <person name="Henson C."/>
            <person name="Hollinger A."/>
            <person name="Honan T."/>
            <person name="Huard M.D."/>
            <person name="Hughes L."/>
            <person name="Hurhula B."/>
            <person name="Husby M.E."/>
            <person name="Kamat A."/>
            <person name="Kanga B."/>
            <person name="Kashin S."/>
            <person name="Khazanovich D."/>
            <person name="Kisner P."/>
            <person name="Lance K."/>
            <person name="Lara M."/>
            <person name="Lee W."/>
            <person name="Lennon N."/>
            <person name="Letendre F."/>
            <person name="LeVine R."/>
            <person name="Lipovsky A."/>
            <person name="Liu X."/>
            <person name="Liu J."/>
            <person name="Liu S."/>
            <person name="Lokyitsang T."/>
            <person name="Lokyitsang Y."/>
            <person name="Lubonja R."/>
            <person name="Lui A."/>
            <person name="MacDonald P."/>
            <person name="Magnisalis V."/>
            <person name="Maru K."/>
            <person name="Matthews C."/>
            <person name="McCusker W."/>
            <person name="McDonough S."/>
            <person name="Mehta T."/>
            <person name="Meldrim J."/>
            <person name="Meneus L."/>
            <person name="Mihai O."/>
            <person name="Mihalev A."/>
            <person name="Mihova T."/>
            <person name="Mittelman R."/>
            <person name="Mlenga V."/>
            <person name="Montmayeur A."/>
            <person name="Mulrain L."/>
            <person name="Navidi A."/>
            <person name="Naylor J."/>
            <person name="Negash T."/>
            <person name="Nguyen T."/>
            <person name="Nguyen N."/>
            <person name="Nicol R."/>
            <person name="Norbu C."/>
            <person name="Norbu N."/>
            <person name="Novod N."/>
            <person name="O'Neill B."/>
            <person name="Osman S."/>
            <person name="Markiewicz E."/>
            <person name="Oyono O.L."/>
            <person name="Patti C."/>
            <person name="Phunkhang P."/>
            <person name="Pierre F."/>
            <person name="Priest M."/>
            <person name="Raghuraman S."/>
            <person name="Rege F."/>
            <person name="Reyes R."/>
            <person name="Rise C."/>
            <person name="Rogov P."/>
            <person name="Ross K."/>
            <person name="Ryan E."/>
            <person name="Settipalli S."/>
            <person name="Shea T."/>
            <person name="Sherpa N."/>
            <person name="Shi L."/>
            <person name="Shih D."/>
            <person name="Sparrow T."/>
            <person name="Spaulding J."/>
            <person name="Stalker J."/>
            <person name="Stange-Thomann N."/>
            <person name="Stavropoulos S."/>
            <person name="Stone C."/>
            <person name="Strader C."/>
            <person name="Tesfaye S."/>
            <person name="Thomson T."/>
            <person name="Thoulutsang Y."/>
            <person name="Thoulutsang D."/>
            <person name="Topham K."/>
            <person name="Topping I."/>
            <person name="Tsamla T."/>
            <person name="Vassiliev H."/>
            <person name="Vo A."/>
            <person name="Wangchuk T."/>
            <person name="Wangdi T."/>
            <person name="Weiand M."/>
            <person name="Wilkinson J."/>
            <person name="Wilson A."/>
            <person name="Yadav S."/>
            <person name="Young G."/>
            <person name="Yu Q."/>
            <person name="Zembek L."/>
            <person name="Zhong D."/>
            <person name="Zimmer A."/>
            <person name="Zwirko Z."/>
            <person name="Jaffe D.B."/>
            <person name="Alvarez P."/>
            <person name="Brockman W."/>
            <person name="Butler J."/>
            <person name="Chin C."/>
            <person name="Gnerre S."/>
            <person name="Grabherr M."/>
            <person name="Kleber M."/>
            <person name="Mauceli E."/>
            <person name="MacCallum I."/>
        </authorList>
    </citation>
    <scope>NUCLEOTIDE SEQUENCE [LARGE SCALE GENOMIC DNA]</scope>
    <source>
        <strain evidence="3">white501</strain>
    </source>
</reference>
<keyword evidence="3" id="KW-1185">Reference proteome</keyword>